<feature type="binding site" evidence="8">
    <location>
        <position position="75"/>
    </location>
    <ligand>
        <name>phosphate</name>
        <dbReference type="ChEBI" id="CHEBI:43474"/>
    </ligand>
</feature>
<dbReference type="STRING" id="1230905.A0A1G4JS98"/>
<dbReference type="InterPro" id="IPR035994">
    <property type="entry name" value="Nucleoside_phosphorylase_sf"/>
</dbReference>
<evidence type="ECO:0000256" key="6">
    <source>
        <dbReference type="ARBA" id="ARBA00058131"/>
    </source>
</evidence>
<feature type="binding site" evidence="8">
    <location>
        <begin position="95"/>
        <end position="97"/>
    </location>
    <ligand>
        <name>phosphate</name>
        <dbReference type="ChEBI" id="CHEBI:43474"/>
    </ligand>
</feature>
<feature type="binding site" evidence="8">
    <location>
        <position position="41"/>
    </location>
    <ligand>
        <name>phosphate</name>
        <dbReference type="ChEBI" id="CHEBI:43474"/>
    </ligand>
</feature>
<name>A0A1G4JS98_9SACH</name>
<dbReference type="NCBIfam" id="NF006054">
    <property type="entry name" value="PRK08202.1"/>
    <property type="match status" value="1"/>
</dbReference>
<feature type="domain" description="Nucleoside phosphorylase" evidence="9">
    <location>
        <begin position="36"/>
        <end position="302"/>
    </location>
</feature>
<dbReference type="InterPro" id="IPR000845">
    <property type="entry name" value="Nucleoside_phosphorylase_d"/>
</dbReference>
<comment type="pathway">
    <text evidence="2 7">Purine metabolism; purine nucleoside salvage.</text>
</comment>
<dbReference type="GO" id="GO:0005737">
    <property type="term" value="C:cytoplasm"/>
    <property type="evidence" value="ECO:0007669"/>
    <property type="project" value="TreeGrafter"/>
</dbReference>
<evidence type="ECO:0000256" key="4">
    <source>
        <dbReference type="ARBA" id="ARBA00022676"/>
    </source>
</evidence>
<feature type="binding site" evidence="8">
    <location>
        <position position="128"/>
    </location>
    <ligand>
        <name>phosphate</name>
        <dbReference type="ChEBI" id="CHEBI:43474"/>
    </ligand>
</feature>
<evidence type="ECO:0000256" key="7">
    <source>
        <dbReference type="PIRNR" id="PIRNR000477"/>
    </source>
</evidence>
<evidence type="ECO:0000256" key="2">
    <source>
        <dbReference type="ARBA" id="ARBA00005058"/>
    </source>
</evidence>
<evidence type="ECO:0000313" key="11">
    <source>
        <dbReference type="Proteomes" id="UP000191024"/>
    </source>
</evidence>
<dbReference type="UniPathway" id="UPA00606"/>
<dbReference type="Gene3D" id="3.40.50.1580">
    <property type="entry name" value="Nucleoside phosphorylase domain"/>
    <property type="match status" value="1"/>
</dbReference>
<comment type="similarity">
    <text evidence="3 7">Belongs to the PNP/MTAP phosphorylase family.</text>
</comment>
<dbReference type="OrthoDB" id="10261782at2759"/>
<dbReference type="EMBL" id="LT598465">
    <property type="protein sequence ID" value="SCU93634.1"/>
    <property type="molecule type" value="Genomic_DNA"/>
</dbReference>
<evidence type="ECO:0000313" key="10">
    <source>
        <dbReference type="EMBL" id="SCU93634.1"/>
    </source>
</evidence>
<comment type="function">
    <text evidence="6">The purine nucleoside phosphorylases catalyze the phosphorolytic breakdown of the N-glycosidic bond in the beta-(deoxy)ribonucleoside molecules, with the formation of the corresponding free purine bases and pentose-1-phosphate. Cleaves guanosine and inosine.</text>
</comment>
<dbReference type="Pfam" id="PF01048">
    <property type="entry name" value="PNP_UDP_1"/>
    <property type="match status" value="1"/>
</dbReference>
<protein>
    <recommendedName>
        <fullName evidence="7">Purine nucleoside phosphorylase</fullName>
        <ecNumber evidence="7">2.4.2.1</ecNumber>
    </recommendedName>
    <alternativeName>
        <fullName evidence="7">Inosine-guanosine phosphorylase</fullName>
    </alternativeName>
</protein>
<dbReference type="PANTHER" id="PTHR11904:SF9">
    <property type="entry name" value="PURINE NUCLEOSIDE PHOSPHORYLASE-RELATED"/>
    <property type="match status" value="1"/>
</dbReference>
<evidence type="ECO:0000256" key="3">
    <source>
        <dbReference type="ARBA" id="ARBA00006751"/>
    </source>
</evidence>
<evidence type="ECO:0000256" key="1">
    <source>
        <dbReference type="ARBA" id="ARBA00000755"/>
    </source>
</evidence>
<organism evidence="10 11">
    <name type="scientific">Lachancea mirantina</name>
    <dbReference type="NCBI Taxonomy" id="1230905"/>
    <lineage>
        <taxon>Eukaryota</taxon>
        <taxon>Fungi</taxon>
        <taxon>Dikarya</taxon>
        <taxon>Ascomycota</taxon>
        <taxon>Saccharomycotina</taxon>
        <taxon>Saccharomycetes</taxon>
        <taxon>Saccharomycetales</taxon>
        <taxon>Saccharomycetaceae</taxon>
        <taxon>Lachancea</taxon>
    </lineage>
</organism>
<evidence type="ECO:0000259" key="9">
    <source>
        <dbReference type="Pfam" id="PF01048"/>
    </source>
</evidence>
<feature type="binding site" evidence="8">
    <location>
        <position position="213"/>
    </location>
    <ligand>
        <name>a purine D-ribonucleoside</name>
        <dbReference type="ChEBI" id="CHEBI:142355"/>
    </ligand>
</feature>
<dbReference type="SUPFAM" id="SSF53167">
    <property type="entry name" value="Purine and uridine phosphorylases"/>
    <property type="match status" value="1"/>
</dbReference>
<keyword evidence="4 7" id="KW-0328">Glycosyltransferase</keyword>
<evidence type="ECO:0000256" key="8">
    <source>
        <dbReference type="PIRSR" id="PIRSR000477-2"/>
    </source>
</evidence>
<gene>
    <name evidence="10" type="ORF">LAMI_0E15060G</name>
</gene>
<reference evidence="10 11" key="1">
    <citation type="submission" date="2016-03" db="EMBL/GenBank/DDBJ databases">
        <authorList>
            <person name="Devillers H."/>
        </authorList>
    </citation>
    <scope>NUCLEOTIDE SEQUENCE [LARGE SCALE GENOMIC DNA]</scope>
    <source>
        <strain evidence="10">CBS 11717</strain>
    </source>
</reference>
<proteinExistence type="inferred from homology"/>
<dbReference type="CDD" id="cd09009">
    <property type="entry name" value="PNP-EcPNPII_like"/>
    <property type="match status" value="1"/>
</dbReference>
<comment type="catalytic activity">
    <reaction evidence="1">
        <text>a purine D-ribonucleoside + phosphate = a purine nucleobase + alpha-D-ribose 1-phosphate</text>
        <dbReference type="Rhea" id="RHEA:19805"/>
        <dbReference type="ChEBI" id="CHEBI:26386"/>
        <dbReference type="ChEBI" id="CHEBI:43474"/>
        <dbReference type="ChEBI" id="CHEBI:57720"/>
        <dbReference type="ChEBI" id="CHEBI:142355"/>
        <dbReference type="EC" id="2.4.2.1"/>
    </reaction>
</comment>
<feature type="binding site" evidence="8">
    <location>
        <position position="232"/>
    </location>
    <ligand>
        <name>phosphate</name>
        <dbReference type="ChEBI" id="CHEBI:43474"/>
    </ligand>
</feature>
<dbReference type="GO" id="GO:0009116">
    <property type="term" value="P:nucleoside metabolic process"/>
    <property type="evidence" value="ECO:0007669"/>
    <property type="project" value="InterPro"/>
</dbReference>
<dbReference type="PANTHER" id="PTHR11904">
    <property type="entry name" value="METHYLTHIOADENOSINE/PURINE NUCLEOSIDE PHOSPHORYLASE"/>
    <property type="match status" value="1"/>
</dbReference>
<dbReference type="FunFam" id="3.40.50.1580:FF:000004">
    <property type="entry name" value="Purine nucleoside phosphorylase"/>
    <property type="match status" value="1"/>
</dbReference>
<dbReference type="PIRSF" id="PIRSF000477">
    <property type="entry name" value="PurNPase"/>
    <property type="match status" value="1"/>
</dbReference>
<sequence>MSTFNIDEQRLLIGSAAEFLKHRLFLHFTRFEPRTLIICGSGLGGIEERIAPRPVPLSIDYHEIPGFKTSTVAGHKGKLVFGVMNGSPVVLMCGRLHSYEGHALHQTTFPIRALNQLQSIKYLIATNACGGLNTQYAVGDLMCLIDHINIPGLAGQHPLRGPNFDETGPRFLALSDAYDLQLRKLLFQKRLELGLERPLHEGTYTYVSGPTFETRAEARYIRAIGSDVVGMSTVPEVIIARHCGLRVLALSLVTNAVVEDPPASALDENPVPIEKGKATHEEVLEEGFLASLDVQALVEAVVQEL</sequence>
<accession>A0A1G4JS98</accession>
<dbReference type="AlphaFoldDB" id="A0A1G4JS98"/>
<feature type="binding site" evidence="8">
    <location>
        <position position="255"/>
    </location>
    <ligand>
        <name>a purine D-ribonucleoside</name>
        <dbReference type="ChEBI" id="CHEBI:142355"/>
    </ligand>
</feature>
<dbReference type="NCBIfam" id="TIGR01697">
    <property type="entry name" value="PNPH-PUNA-XAPA"/>
    <property type="match status" value="1"/>
</dbReference>
<keyword evidence="5 7" id="KW-0808">Transferase</keyword>
<keyword evidence="11" id="KW-1185">Reference proteome</keyword>
<dbReference type="InterPro" id="IPR011268">
    <property type="entry name" value="Purine_phosphorylase"/>
</dbReference>
<dbReference type="Proteomes" id="UP000191024">
    <property type="component" value="Chromosome E"/>
</dbReference>
<dbReference type="GO" id="GO:0004731">
    <property type="term" value="F:purine-nucleoside phosphorylase activity"/>
    <property type="evidence" value="ECO:0007669"/>
    <property type="project" value="UniProtKB-EC"/>
</dbReference>
<evidence type="ECO:0000256" key="5">
    <source>
        <dbReference type="ARBA" id="ARBA00022679"/>
    </source>
</evidence>
<dbReference type="EC" id="2.4.2.1" evidence="7"/>